<sequence length="95" mass="10124">MIAGVLLDTVEIEGPSIIIGASAEEEIIVLTTAPLLESVPSLSELTSLLESMPPLPEWALPLESVPPPLEPVPPLLELLSPLAEKRVNKARLKLS</sequence>
<name>A0A5P1FRC9_ASPOF</name>
<gene>
    <name evidence="1" type="ORF">A4U43_C01F12550</name>
</gene>
<dbReference type="EMBL" id="CM007381">
    <property type="protein sequence ID" value="ONK79987.1"/>
    <property type="molecule type" value="Genomic_DNA"/>
</dbReference>
<keyword evidence="2" id="KW-1185">Reference proteome</keyword>
<evidence type="ECO:0000313" key="2">
    <source>
        <dbReference type="Proteomes" id="UP000243459"/>
    </source>
</evidence>
<evidence type="ECO:0000313" key="1">
    <source>
        <dbReference type="EMBL" id="ONK79987.1"/>
    </source>
</evidence>
<dbReference type="Gramene" id="ONK79987">
    <property type="protein sequence ID" value="ONK79987"/>
    <property type="gene ID" value="A4U43_C01F12550"/>
</dbReference>
<proteinExistence type="predicted"/>
<dbReference type="Proteomes" id="UP000243459">
    <property type="component" value="Chromosome 1"/>
</dbReference>
<accession>A0A5P1FRC9</accession>
<organism evidence="1 2">
    <name type="scientific">Asparagus officinalis</name>
    <name type="common">Garden asparagus</name>
    <dbReference type="NCBI Taxonomy" id="4686"/>
    <lineage>
        <taxon>Eukaryota</taxon>
        <taxon>Viridiplantae</taxon>
        <taxon>Streptophyta</taxon>
        <taxon>Embryophyta</taxon>
        <taxon>Tracheophyta</taxon>
        <taxon>Spermatophyta</taxon>
        <taxon>Magnoliopsida</taxon>
        <taxon>Liliopsida</taxon>
        <taxon>Asparagales</taxon>
        <taxon>Asparagaceae</taxon>
        <taxon>Asparagoideae</taxon>
        <taxon>Asparagus</taxon>
    </lineage>
</organism>
<protein>
    <submittedName>
        <fullName evidence="1">Uncharacterized protein</fullName>
    </submittedName>
</protein>
<reference evidence="2" key="1">
    <citation type="journal article" date="2017" name="Nat. Commun.">
        <title>The asparagus genome sheds light on the origin and evolution of a young Y chromosome.</title>
        <authorList>
            <person name="Harkess A."/>
            <person name="Zhou J."/>
            <person name="Xu C."/>
            <person name="Bowers J.E."/>
            <person name="Van der Hulst R."/>
            <person name="Ayyampalayam S."/>
            <person name="Mercati F."/>
            <person name="Riccardi P."/>
            <person name="McKain M.R."/>
            <person name="Kakrana A."/>
            <person name="Tang H."/>
            <person name="Ray J."/>
            <person name="Groenendijk J."/>
            <person name="Arikit S."/>
            <person name="Mathioni S.M."/>
            <person name="Nakano M."/>
            <person name="Shan H."/>
            <person name="Telgmann-Rauber A."/>
            <person name="Kanno A."/>
            <person name="Yue Z."/>
            <person name="Chen H."/>
            <person name="Li W."/>
            <person name="Chen Y."/>
            <person name="Xu X."/>
            <person name="Zhang Y."/>
            <person name="Luo S."/>
            <person name="Chen H."/>
            <person name="Gao J."/>
            <person name="Mao Z."/>
            <person name="Pires J.C."/>
            <person name="Luo M."/>
            <person name="Kudrna D."/>
            <person name="Wing R.A."/>
            <person name="Meyers B.C."/>
            <person name="Yi K."/>
            <person name="Kong H."/>
            <person name="Lavrijsen P."/>
            <person name="Sunseri F."/>
            <person name="Falavigna A."/>
            <person name="Ye Y."/>
            <person name="Leebens-Mack J.H."/>
            <person name="Chen G."/>
        </authorList>
    </citation>
    <scope>NUCLEOTIDE SEQUENCE [LARGE SCALE GENOMIC DNA]</scope>
    <source>
        <strain evidence="2">cv. DH0086</strain>
    </source>
</reference>
<dbReference type="AlphaFoldDB" id="A0A5P1FRC9"/>